<dbReference type="STRING" id="1226968.A6A40_04835"/>
<evidence type="ECO:0000256" key="2">
    <source>
        <dbReference type="PROSITE-ProRule" id="PRU00169"/>
    </source>
</evidence>
<evidence type="ECO:0000313" key="5">
    <source>
        <dbReference type="Proteomes" id="UP000077405"/>
    </source>
</evidence>
<dbReference type="InterPro" id="IPR011006">
    <property type="entry name" value="CheY-like_superfamily"/>
</dbReference>
<feature type="modified residue" description="4-aspartylphosphate" evidence="2">
    <location>
        <position position="55"/>
    </location>
</feature>
<dbReference type="CDD" id="cd00156">
    <property type="entry name" value="REC"/>
    <property type="match status" value="1"/>
</dbReference>
<dbReference type="Pfam" id="PF00072">
    <property type="entry name" value="Response_reg"/>
    <property type="match status" value="1"/>
</dbReference>
<sequence length="126" mass="14217">MHDPLHILIAEDEVLAAMALEDFLSLKGFRVTVAANGAEALEHYASEQVHALVTDLRMPRMDGQTLIREIRNRDAALPVVVMTGYLTEDSDLKHERWKPLEILSKPVNPRIICQTLHRMLGLPQEA</sequence>
<dbReference type="OrthoDB" id="7356227at2"/>
<dbReference type="AlphaFoldDB" id="A0A160JFF0"/>
<feature type="domain" description="Response regulatory" evidence="3">
    <location>
        <begin position="6"/>
        <end position="120"/>
    </location>
</feature>
<dbReference type="GO" id="GO:0000160">
    <property type="term" value="P:phosphorelay signal transduction system"/>
    <property type="evidence" value="ECO:0007669"/>
    <property type="project" value="InterPro"/>
</dbReference>
<dbReference type="Proteomes" id="UP000077405">
    <property type="component" value="Chromosome"/>
</dbReference>
<dbReference type="InterPro" id="IPR001789">
    <property type="entry name" value="Sig_transdc_resp-reg_receiver"/>
</dbReference>
<name>A0A160JFF0_9PROT</name>
<keyword evidence="5" id="KW-1185">Reference proteome</keyword>
<dbReference type="SMART" id="SM00448">
    <property type="entry name" value="REC"/>
    <property type="match status" value="1"/>
</dbReference>
<reference evidence="4 5" key="1">
    <citation type="journal article" date="2013" name="Int. J. Syst. Evol. Microbiol.">
        <title>Azospirillum humicireducens sp. nov., a nitrogen-fixing bacterium isolated from a microbial fuel cell.</title>
        <authorList>
            <person name="Zhou S."/>
            <person name="Han L."/>
            <person name="Wang Y."/>
            <person name="Yang G."/>
            <person name="Zhuang L."/>
            <person name="Hu P."/>
        </authorList>
    </citation>
    <scope>NUCLEOTIDE SEQUENCE [LARGE SCALE GENOMIC DNA]</scope>
    <source>
        <strain evidence="4 5">SgZ-5</strain>
    </source>
</reference>
<dbReference type="PROSITE" id="PS50110">
    <property type="entry name" value="RESPONSE_REGULATORY"/>
    <property type="match status" value="1"/>
</dbReference>
<gene>
    <name evidence="4" type="ORF">A6A40_04835</name>
</gene>
<dbReference type="SUPFAM" id="SSF52172">
    <property type="entry name" value="CheY-like"/>
    <property type="match status" value="1"/>
</dbReference>
<proteinExistence type="predicted"/>
<accession>A0A160JFF0</accession>
<dbReference type="InterPro" id="IPR050595">
    <property type="entry name" value="Bact_response_regulator"/>
</dbReference>
<evidence type="ECO:0000256" key="1">
    <source>
        <dbReference type="ARBA" id="ARBA00022553"/>
    </source>
</evidence>
<dbReference type="PANTHER" id="PTHR44591:SF3">
    <property type="entry name" value="RESPONSE REGULATORY DOMAIN-CONTAINING PROTEIN"/>
    <property type="match status" value="1"/>
</dbReference>
<evidence type="ECO:0000259" key="3">
    <source>
        <dbReference type="PROSITE" id="PS50110"/>
    </source>
</evidence>
<evidence type="ECO:0000313" key="4">
    <source>
        <dbReference type="EMBL" id="ANC91284.1"/>
    </source>
</evidence>
<organism evidence="4 5">
    <name type="scientific">Azospirillum humicireducens</name>
    <dbReference type="NCBI Taxonomy" id="1226968"/>
    <lineage>
        <taxon>Bacteria</taxon>
        <taxon>Pseudomonadati</taxon>
        <taxon>Pseudomonadota</taxon>
        <taxon>Alphaproteobacteria</taxon>
        <taxon>Rhodospirillales</taxon>
        <taxon>Azospirillaceae</taxon>
        <taxon>Azospirillum</taxon>
    </lineage>
</organism>
<dbReference type="EMBL" id="CP015285">
    <property type="protein sequence ID" value="ANC91284.1"/>
    <property type="molecule type" value="Genomic_DNA"/>
</dbReference>
<protein>
    <submittedName>
        <fullName evidence="4">Response regulator</fullName>
    </submittedName>
</protein>
<dbReference type="Gene3D" id="3.40.50.2300">
    <property type="match status" value="1"/>
</dbReference>
<dbReference type="RefSeq" id="WP_063634384.1">
    <property type="nucleotide sequence ID" value="NZ_CP015285.1"/>
</dbReference>
<dbReference type="PANTHER" id="PTHR44591">
    <property type="entry name" value="STRESS RESPONSE REGULATOR PROTEIN 1"/>
    <property type="match status" value="1"/>
</dbReference>
<dbReference type="KEGG" id="ahu:A6A40_04835"/>
<keyword evidence="1 2" id="KW-0597">Phosphoprotein</keyword>